<evidence type="ECO:0000256" key="1">
    <source>
        <dbReference type="ARBA" id="ARBA00023015"/>
    </source>
</evidence>
<evidence type="ECO:0000259" key="5">
    <source>
        <dbReference type="PROSITE" id="PS01124"/>
    </source>
</evidence>
<dbReference type="GO" id="GO:0003700">
    <property type="term" value="F:DNA-binding transcription factor activity"/>
    <property type="evidence" value="ECO:0007669"/>
    <property type="project" value="InterPro"/>
</dbReference>
<proteinExistence type="predicted"/>
<dbReference type="SUPFAM" id="SSF52317">
    <property type="entry name" value="Class I glutamine amidotransferase-like"/>
    <property type="match status" value="1"/>
</dbReference>
<dbReference type="KEGG" id="ppai:E1956_19760"/>
<evidence type="ECO:0000313" key="6">
    <source>
        <dbReference type="EMBL" id="QBQ99422.1"/>
    </source>
</evidence>
<reference evidence="6 7" key="1">
    <citation type="submission" date="2019-03" db="EMBL/GenBank/DDBJ databases">
        <title>Paraburkholderia sp. 7MH5, isolated from subtropical forest soil.</title>
        <authorList>
            <person name="Gao Z.-H."/>
            <person name="Qiu L.-H."/>
        </authorList>
    </citation>
    <scope>NUCLEOTIDE SEQUENCE [LARGE SCALE GENOMIC DNA]</scope>
    <source>
        <strain evidence="6 7">7MH5</strain>
    </source>
</reference>
<gene>
    <name evidence="6" type="ORF">E1956_19760</name>
</gene>
<dbReference type="RefSeq" id="WP_134752152.1">
    <property type="nucleotide sequence ID" value="NZ_CP038149.1"/>
</dbReference>
<dbReference type="Pfam" id="PF12833">
    <property type="entry name" value="HTH_18"/>
    <property type="match status" value="1"/>
</dbReference>
<dbReference type="EMBL" id="CP038149">
    <property type="protein sequence ID" value="QBQ99422.1"/>
    <property type="molecule type" value="Genomic_DNA"/>
</dbReference>
<dbReference type="InterPro" id="IPR029062">
    <property type="entry name" value="Class_I_gatase-like"/>
</dbReference>
<protein>
    <submittedName>
        <fullName evidence="6">Helix-turn-helix domain-containing protein</fullName>
    </submittedName>
</protein>
<dbReference type="PANTHER" id="PTHR46796:SF6">
    <property type="entry name" value="ARAC SUBFAMILY"/>
    <property type="match status" value="1"/>
</dbReference>
<sequence length="338" mass="37547">MQAQIDVTEYWKPMDPRVVVKPREATLNVAIVLCDGFSLLDLSLVAEVFRQLNQFPDVSCTTDNRVLVTMVSARGGYVTNSVSVRIRTDAIDEHLDENFDGVFVLGGASENVASVDPMDLRALRRLLMNAGSVKWNEQGWAVIEASGYEPASAAERGRSESYRRKTSSTEDCPSLVGQSVNSSLSAALSFIPGSLYTEIAHRIMRNVVAPSLDSTCTDDDALNEVSVMDRVHAAAQWITKNCRRSISVAQAAEVARMSERTFLRHFKVVTGRTPSEYLLDARFEMTCRLLRETTLPVDKIARRCGMSSGERISRVFRKRLSQTPTEYRAAHRATGRST</sequence>
<keyword evidence="1" id="KW-0805">Transcription regulation</keyword>
<dbReference type="GO" id="GO:0043565">
    <property type="term" value="F:sequence-specific DNA binding"/>
    <property type="evidence" value="ECO:0007669"/>
    <property type="project" value="InterPro"/>
</dbReference>
<keyword evidence="3" id="KW-0804">Transcription</keyword>
<dbReference type="SUPFAM" id="SSF46689">
    <property type="entry name" value="Homeodomain-like"/>
    <property type="match status" value="2"/>
</dbReference>
<accession>A0A4V1AZI8</accession>
<dbReference type="SMART" id="SM00342">
    <property type="entry name" value="HTH_ARAC"/>
    <property type="match status" value="1"/>
</dbReference>
<keyword evidence="2" id="KW-0238">DNA-binding</keyword>
<dbReference type="Gene3D" id="1.10.10.60">
    <property type="entry name" value="Homeodomain-like"/>
    <property type="match status" value="1"/>
</dbReference>
<dbReference type="InterPro" id="IPR018060">
    <property type="entry name" value="HTH_AraC"/>
</dbReference>
<organism evidence="6 7">
    <name type="scientific">Paraburkholderia pallida</name>
    <dbReference type="NCBI Taxonomy" id="2547399"/>
    <lineage>
        <taxon>Bacteria</taxon>
        <taxon>Pseudomonadati</taxon>
        <taxon>Pseudomonadota</taxon>
        <taxon>Betaproteobacteria</taxon>
        <taxon>Burkholderiales</taxon>
        <taxon>Burkholderiaceae</taxon>
        <taxon>Paraburkholderia</taxon>
    </lineage>
</organism>
<evidence type="ECO:0000313" key="7">
    <source>
        <dbReference type="Proteomes" id="UP000295727"/>
    </source>
</evidence>
<dbReference type="InterPro" id="IPR009057">
    <property type="entry name" value="Homeodomain-like_sf"/>
</dbReference>
<evidence type="ECO:0000256" key="3">
    <source>
        <dbReference type="ARBA" id="ARBA00023163"/>
    </source>
</evidence>
<evidence type="ECO:0000256" key="2">
    <source>
        <dbReference type="ARBA" id="ARBA00023125"/>
    </source>
</evidence>
<dbReference type="InterPro" id="IPR050204">
    <property type="entry name" value="AraC_XylS_family_regulators"/>
</dbReference>
<keyword evidence="7" id="KW-1185">Reference proteome</keyword>
<dbReference type="Proteomes" id="UP000295727">
    <property type="component" value="Chromosome 2"/>
</dbReference>
<dbReference type="AlphaFoldDB" id="A0A4V1AZI8"/>
<dbReference type="OrthoDB" id="6831751at2"/>
<evidence type="ECO:0000256" key="4">
    <source>
        <dbReference type="SAM" id="MobiDB-lite"/>
    </source>
</evidence>
<dbReference type="PANTHER" id="PTHR46796">
    <property type="entry name" value="HTH-TYPE TRANSCRIPTIONAL ACTIVATOR RHAS-RELATED"/>
    <property type="match status" value="1"/>
</dbReference>
<dbReference type="Gene3D" id="3.40.50.880">
    <property type="match status" value="1"/>
</dbReference>
<name>A0A4V1AZI8_9BURK</name>
<feature type="domain" description="HTH araC/xylS-type" evidence="5">
    <location>
        <begin position="232"/>
        <end position="330"/>
    </location>
</feature>
<feature type="region of interest" description="Disordered" evidence="4">
    <location>
        <begin position="153"/>
        <end position="174"/>
    </location>
</feature>
<dbReference type="PROSITE" id="PS01124">
    <property type="entry name" value="HTH_ARAC_FAMILY_2"/>
    <property type="match status" value="1"/>
</dbReference>